<sequence>MQSDKEFSVRAGVILTAVLFVAALIFSGSASANDEGIREESVVGGRAVANGEFPFMVAIIDKSRPGGDYDRRFCGGTLIDADSVLTAAHCVRGRAPSSMSIRAGRTVLSSSQGVARGVRAVKAHPRYKRTSSEAYDVAVLTLSSGIAKSRVPYINLLPATINGPETPGRMLTVAGWGNTRAQSTFGTGGSEFPDRMRKAAVPVVSDARAYETYRLIGDPSLAYRPKLMLAAGGNGRDTYQGDSGGPIFTRISGEFYQVGITSYGLGCATKKYPGVYTEVNSSGILTFITEAASLDP</sequence>
<dbReference type="OrthoDB" id="3657335at2"/>
<dbReference type="PANTHER" id="PTHR24276:SF98">
    <property type="entry name" value="FI18310P1-RELATED"/>
    <property type="match status" value="1"/>
</dbReference>
<dbReference type="PANTHER" id="PTHR24276">
    <property type="entry name" value="POLYSERASE-RELATED"/>
    <property type="match status" value="1"/>
</dbReference>
<dbReference type="InterPro" id="IPR018114">
    <property type="entry name" value="TRYPSIN_HIS"/>
</dbReference>
<proteinExistence type="inferred from homology"/>
<dbReference type="GO" id="GO:0006508">
    <property type="term" value="P:proteolysis"/>
    <property type="evidence" value="ECO:0007669"/>
    <property type="project" value="UniProtKB-KW"/>
</dbReference>
<dbReference type="InterPro" id="IPR001254">
    <property type="entry name" value="Trypsin_dom"/>
</dbReference>
<dbReference type="PROSITE" id="PS00135">
    <property type="entry name" value="TRYPSIN_SER"/>
    <property type="match status" value="1"/>
</dbReference>
<dbReference type="eggNOG" id="COG5640">
    <property type="taxonomic scope" value="Bacteria"/>
</dbReference>
<dbReference type="InterPro" id="IPR043504">
    <property type="entry name" value="Peptidase_S1_PA_chymotrypsin"/>
</dbReference>
<keyword evidence="3 6" id="KW-0645">Protease</keyword>
<evidence type="ECO:0000256" key="3">
    <source>
        <dbReference type="RuleBase" id="RU363034"/>
    </source>
</evidence>
<dbReference type="Gene3D" id="2.40.10.10">
    <property type="entry name" value="Trypsin-like serine proteases"/>
    <property type="match status" value="1"/>
</dbReference>
<keyword evidence="3" id="KW-0378">Hydrolase</keyword>
<dbReference type="Pfam" id="PF00089">
    <property type="entry name" value="Trypsin"/>
    <property type="match status" value="1"/>
</dbReference>
<dbReference type="EMBL" id="CP007514">
    <property type="protein sequence ID" value="AHY46720.1"/>
    <property type="molecule type" value="Genomic_DNA"/>
</dbReference>
<dbReference type="PRINTS" id="PR00722">
    <property type="entry name" value="CHYMOTRYPSIN"/>
</dbReference>
<keyword evidence="7" id="KW-1185">Reference proteome</keyword>
<dbReference type="SMR" id="A0A023X3Z0"/>
<dbReference type="RefSeq" id="WP_084263807.1">
    <property type="nucleotide sequence ID" value="NZ_CP007514.1"/>
</dbReference>
<dbReference type="InterPro" id="IPR009003">
    <property type="entry name" value="Peptidase_S1_PA"/>
</dbReference>
<dbReference type="GO" id="GO:0004252">
    <property type="term" value="F:serine-type endopeptidase activity"/>
    <property type="evidence" value="ECO:0007669"/>
    <property type="project" value="InterPro"/>
</dbReference>
<name>A0A023X3Z0_RUBRA</name>
<dbReference type="CDD" id="cd00190">
    <property type="entry name" value="Tryp_SPc"/>
    <property type="match status" value="1"/>
</dbReference>
<evidence type="ECO:0000313" key="6">
    <source>
        <dbReference type="EMBL" id="MDX5894127.1"/>
    </source>
</evidence>
<evidence type="ECO:0000313" key="5">
    <source>
        <dbReference type="EMBL" id="AHY46720.1"/>
    </source>
</evidence>
<dbReference type="KEGG" id="rrd:RradSPS_1437"/>
<accession>A0A023X3Z0</accession>
<dbReference type="InterPro" id="IPR050430">
    <property type="entry name" value="Peptidase_S1"/>
</dbReference>
<gene>
    <name evidence="5" type="ORF">RradSPS_1437</name>
    <name evidence="6" type="ORF">SIL72_08800</name>
</gene>
<protein>
    <submittedName>
        <fullName evidence="6">Serine protease</fullName>
    </submittedName>
    <submittedName>
        <fullName evidence="5">Trypsin</fullName>
    </submittedName>
</protein>
<dbReference type="Proteomes" id="UP001281130">
    <property type="component" value="Unassembled WGS sequence"/>
</dbReference>
<evidence type="ECO:0000256" key="1">
    <source>
        <dbReference type="ARBA" id="ARBA00007664"/>
    </source>
</evidence>
<dbReference type="HOGENOM" id="CLU_006842_7_0_11"/>
<keyword evidence="2" id="KW-1015">Disulfide bond</keyword>
<dbReference type="STRING" id="42256.RradSPS_1437"/>
<dbReference type="SUPFAM" id="SSF50494">
    <property type="entry name" value="Trypsin-like serine proteases"/>
    <property type="match status" value="1"/>
</dbReference>
<dbReference type="EMBL" id="JAWXXX010000001">
    <property type="protein sequence ID" value="MDX5894127.1"/>
    <property type="molecule type" value="Genomic_DNA"/>
</dbReference>
<evidence type="ECO:0000313" key="7">
    <source>
        <dbReference type="Proteomes" id="UP000025229"/>
    </source>
</evidence>
<dbReference type="FunFam" id="2.40.10.10:FF:000068">
    <property type="entry name" value="transmembrane protease serine 2"/>
    <property type="match status" value="1"/>
</dbReference>
<dbReference type="InterPro" id="IPR001314">
    <property type="entry name" value="Peptidase_S1A"/>
</dbReference>
<evidence type="ECO:0000256" key="2">
    <source>
        <dbReference type="ARBA" id="ARBA00023157"/>
    </source>
</evidence>
<feature type="domain" description="Peptidase S1" evidence="4">
    <location>
        <begin position="42"/>
        <end position="293"/>
    </location>
</feature>
<reference evidence="6" key="2">
    <citation type="submission" date="2023-11" db="EMBL/GenBank/DDBJ databases">
        <title>MicrobeMod: A computational toolkit for identifying prokaryotic methylation and restriction-modification with nanopore sequencing.</title>
        <authorList>
            <person name="Crits-Christoph A."/>
            <person name="Kang S.C."/>
            <person name="Lee H."/>
            <person name="Ostrov N."/>
        </authorList>
    </citation>
    <scope>NUCLEOTIDE SEQUENCE</scope>
    <source>
        <strain evidence="6">ATCC 51242</strain>
    </source>
</reference>
<comment type="similarity">
    <text evidence="1">Belongs to the peptidase S1 family.</text>
</comment>
<dbReference type="PROSITE" id="PS50240">
    <property type="entry name" value="TRYPSIN_DOM"/>
    <property type="match status" value="1"/>
</dbReference>
<dbReference type="InterPro" id="IPR033116">
    <property type="entry name" value="TRYPSIN_SER"/>
</dbReference>
<dbReference type="PROSITE" id="PS00134">
    <property type="entry name" value="TRYPSIN_HIS"/>
    <property type="match status" value="1"/>
</dbReference>
<evidence type="ECO:0000259" key="4">
    <source>
        <dbReference type="PROSITE" id="PS50240"/>
    </source>
</evidence>
<dbReference type="SMART" id="SM00020">
    <property type="entry name" value="Tryp_SPc"/>
    <property type="match status" value="1"/>
</dbReference>
<organism evidence="5 7">
    <name type="scientific">Rubrobacter radiotolerans</name>
    <name type="common">Arthrobacter radiotolerans</name>
    <dbReference type="NCBI Taxonomy" id="42256"/>
    <lineage>
        <taxon>Bacteria</taxon>
        <taxon>Bacillati</taxon>
        <taxon>Actinomycetota</taxon>
        <taxon>Rubrobacteria</taxon>
        <taxon>Rubrobacterales</taxon>
        <taxon>Rubrobacteraceae</taxon>
        <taxon>Rubrobacter</taxon>
    </lineage>
</organism>
<dbReference type="AlphaFoldDB" id="A0A023X3Z0"/>
<dbReference type="Proteomes" id="UP000025229">
    <property type="component" value="Chromosome"/>
</dbReference>
<reference evidence="5 7" key="1">
    <citation type="submission" date="2014-03" db="EMBL/GenBank/DDBJ databases">
        <title>Complete genome sequence of the Radio-Resistant Rubrobacter radiotolerans RSPS-4.</title>
        <authorList>
            <person name="Egas C.C."/>
            <person name="Barroso C.C."/>
            <person name="Froufe H.J.C."/>
            <person name="Pacheco J.J."/>
            <person name="Albuquerque L.L."/>
            <person name="da Costa M.M.S."/>
        </authorList>
    </citation>
    <scope>NUCLEOTIDE SEQUENCE [LARGE SCALE GENOMIC DNA]</scope>
    <source>
        <strain evidence="5 7">RSPS-4</strain>
    </source>
</reference>
<keyword evidence="3" id="KW-0720">Serine protease</keyword>